<dbReference type="InterPro" id="IPR016827">
    <property type="entry name" value="Ada2/TADA2"/>
</dbReference>
<evidence type="ECO:0000256" key="6">
    <source>
        <dbReference type="ARBA" id="ARBA00023163"/>
    </source>
</evidence>
<dbReference type="InterPro" id="IPR017884">
    <property type="entry name" value="SANT_dom"/>
</dbReference>
<dbReference type="EMBL" id="LJIJ01000393">
    <property type="protein sequence ID" value="ODM97951.1"/>
    <property type="molecule type" value="Genomic_DNA"/>
</dbReference>
<dbReference type="Gene3D" id="1.10.10.60">
    <property type="entry name" value="Homeodomain-like"/>
    <property type="match status" value="1"/>
</dbReference>
<dbReference type="SMART" id="SM00717">
    <property type="entry name" value="SANT"/>
    <property type="match status" value="1"/>
</dbReference>
<evidence type="ECO:0000259" key="10">
    <source>
        <dbReference type="PROSITE" id="PS50090"/>
    </source>
</evidence>
<evidence type="ECO:0000313" key="13">
    <source>
        <dbReference type="EMBL" id="ODM97951.1"/>
    </source>
</evidence>
<dbReference type="GO" id="GO:0005634">
    <property type="term" value="C:nucleus"/>
    <property type="evidence" value="ECO:0007669"/>
    <property type="project" value="UniProtKB-SubCell"/>
</dbReference>
<dbReference type="CDD" id="cd00167">
    <property type="entry name" value="SANT"/>
    <property type="match status" value="1"/>
</dbReference>
<keyword evidence="6 8" id="KW-0804">Transcription</keyword>
<evidence type="ECO:0000256" key="7">
    <source>
        <dbReference type="ARBA" id="ARBA00023242"/>
    </source>
</evidence>
<proteinExistence type="predicted"/>
<organism evidence="13 14">
    <name type="scientific">Orchesella cincta</name>
    <name type="common">Springtail</name>
    <name type="synonym">Podura cincta</name>
    <dbReference type="NCBI Taxonomy" id="48709"/>
    <lineage>
        <taxon>Eukaryota</taxon>
        <taxon>Metazoa</taxon>
        <taxon>Ecdysozoa</taxon>
        <taxon>Arthropoda</taxon>
        <taxon>Hexapoda</taxon>
        <taxon>Collembola</taxon>
        <taxon>Entomobryomorpha</taxon>
        <taxon>Entomobryoidea</taxon>
        <taxon>Orchesellidae</taxon>
        <taxon>Orchesellinae</taxon>
        <taxon>Orchesella</taxon>
    </lineage>
</organism>
<feature type="domain" description="Myb-like" evidence="10">
    <location>
        <begin position="109"/>
        <end position="153"/>
    </location>
</feature>
<dbReference type="Gene3D" id="3.30.60.90">
    <property type="match status" value="1"/>
</dbReference>
<evidence type="ECO:0000256" key="8">
    <source>
        <dbReference type="PIRNR" id="PIRNR025024"/>
    </source>
</evidence>
<dbReference type="PANTHER" id="PTHR12374:SF63">
    <property type="entry name" value="TRANSCRIPTIONAL ADAPTER 2-BETA"/>
    <property type="match status" value="1"/>
</dbReference>
<keyword evidence="4" id="KW-0862">Zinc</keyword>
<keyword evidence="2" id="KW-0479">Metal-binding</keyword>
<dbReference type="PROSITE" id="PS51293">
    <property type="entry name" value="SANT"/>
    <property type="match status" value="1"/>
</dbReference>
<reference evidence="13 14" key="1">
    <citation type="journal article" date="2016" name="Genome Biol. Evol.">
        <title>Gene Family Evolution Reflects Adaptation to Soil Environmental Stressors in the Genome of the Collembolan Orchesella cincta.</title>
        <authorList>
            <person name="Faddeeva-Vakhrusheva A."/>
            <person name="Derks M.F."/>
            <person name="Anvar S.Y."/>
            <person name="Agamennone V."/>
            <person name="Suring W."/>
            <person name="Smit S."/>
            <person name="van Straalen N.M."/>
            <person name="Roelofs D."/>
        </authorList>
    </citation>
    <scope>NUCLEOTIDE SEQUENCE [LARGE SCALE GENOMIC DNA]</scope>
    <source>
        <tissue evidence="13">Mixed pool</tissue>
    </source>
</reference>
<name>A0A1D2MYD4_ORCCI</name>
<dbReference type="InterPro" id="IPR041983">
    <property type="entry name" value="ADA2-like_ZZ"/>
</dbReference>
<dbReference type="Gene3D" id="1.10.10.10">
    <property type="entry name" value="Winged helix-like DNA-binding domain superfamily/Winged helix DNA-binding domain"/>
    <property type="match status" value="1"/>
</dbReference>
<keyword evidence="14" id="KW-1185">Reference proteome</keyword>
<keyword evidence="5 8" id="KW-0805">Transcription regulation</keyword>
<dbReference type="InterPro" id="IPR055141">
    <property type="entry name" value="TADA2A_B-like_dom"/>
</dbReference>
<dbReference type="CDD" id="cd02335">
    <property type="entry name" value="ZZ_ADA2"/>
    <property type="match status" value="1"/>
</dbReference>
<evidence type="ECO:0000259" key="11">
    <source>
        <dbReference type="PROSITE" id="PS50135"/>
    </source>
</evidence>
<dbReference type="STRING" id="48709.A0A1D2MYD4"/>
<dbReference type="PROSITE" id="PS50135">
    <property type="entry name" value="ZF_ZZ_2"/>
    <property type="match status" value="1"/>
</dbReference>
<dbReference type="Pfam" id="PF25299">
    <property type="entry name" value="ZZ_ADA2"/>
    <property type="match status" value="1"/>
</dbReference>
<dbReference type="SUPFAM" id="SSF57850">
    <property type="entry name" value="RING/U-box"/>
    <property type="match status" value="1"/>
</dbReference>
<feature type="domain" description="ZZ-type" evidence="11">
    <location>
        <begin position="27"/>
        <end position="84"/>
    </location>
</feature>
<keyword evidence="3 9" id="KW-0863">Zinc-finger</keyword>
<dbReference type="GO" id="GO:0003682">
    <property type="term" value="F:chromatin binding"/>
    <property type="evidence" value="ECO:0007669"/>
    <property type="project" value="TreeGrafter"/>
</dbReference>
<comment type="subcellular location">
    <subcellularLocation>
        <location evidence="1 8">Nucleus</location>
    </subcellularLocation>
</comment>
<evidence type="ECO:0000259" key="12">
    <source>
        <dbReference type="PROSITE" id="PS51293"/>
    </source>
</evidence>
<dbReference type="InterPro" id="IPR001005">
    <property type="entry name" value="SANT/Myb"/>
</dbReference>
<evidence type="ECO:0000256" key="1">
    <source>
        <dbReference type="ARBA" id="ARBA00004123"/>
    </source>
</evidence>
<dbReference type="InterPro" id="IPR043145">
    <property type="entry name" value="Znf_ZZ_sf"/>
</dbReference>
<dbReference type="Pfam" id="PF22941">
    <property type="entry name" value="TADA2A-like_3rd"/>
    <property type="match status" value="1"/>
</dbReference>
<dbReference type="GO" id="GO:0006338">
    <property type="term" value="P:chromatin remodeling"/>
    <property type="evidence" value="ECO:0007669"/>
    <property type="project" value="TreeGrafter"/>
</dbReference>
<sequence length="590" mass="67442">MVSKITLEEEKAICRSSFKMLFHEELFTRSQCTCCQQEITGVGIECEECHNGNFRLCVECFSLGAEIGQHKADHKYRFFDSGSLVLGIKPNNANEVSTNQETEVEKTPRWSAREEIRLLDAIEQYGFGNWQDISKHIETKNPAEAKTEYVNRYVVGTLGELTWPGNIPNEVNRSVCNFQIQKPVDHTVPCDDGPLSPSLTQRLPPLEITPEEMLQLGYMPNRDDYEKEYDNEAEKLVSQLSFTAEDEEVEVGLKLALVDMYARRLRERARRKRMIRDYQLVSKFFKKEKTRSNGNSTDLLGTKESFKGQFAAYEKSLQEKLRPFAQFHNSREFEHLIRNLVKEKETKHRLTELYKYRSNGIRRLEECSEFERIKGLGAVKKQGLETITENQEGRSGIKKAATLAENSAAPLLVRQLQQALPSNSPKAKSSTLSNIVNEVSVGASASAVRNLTPQQFSKDDSNLRSFMELSESVRASLPLDLEDLKKAETLTQQLNENSSLLKEKLKASADQFTVDIIPSADLLTDKELQLCHRTNIYPAQFLTIKTALLLARKPKTDNQPNVELKEIPCPLNIHTKDWEHIVTFFKKNYY</sequence>
<dbReference type="PROSITE" id="PS50090">
    <property type="entry name" value="MYB_LIKE"/>
    <property type="match status" value="1"/>
</dbReference>
<evidence type="ECO:0000256" key="9">
    <source>
        <dbReference type="PROSITE-ProRule" id="PRU00228"/>
    </source>
</evidence>
<dbReference type="InterPro" id="IPR009057">
    <property type="entry name" value="Homeodomain-like_sf"/>
</dbReference>
<accession>A0A1D2MYD4</accession>
<dbReference type="GO" id="GO:0003713">
    <property type="term" value="F:transcription coactivator activity"/>
    <property type="evidence" value="ECO:0007669"/>
    <property type="project" value="InterPro"/>
</dbReference>
<evidence type="ECO:0000256" key="3">
    <source>
        <dbReference type="ARBA" id="ARBA00022771"/>
    </source>
</evidence>
<evidence type="ECO:0000256" key="2">
    <source>
        <dbReference type="ARBA" id="ARBA00022723"/>
    </source>
</evidence>
<evidence type="ECO:0000256" key="4">
    <source>
        <dbReference type="ARBA" id="ARBA00022833"/>
    </source>
</evidence>
<dbReference type="OrthoDB" id="270417at2759"/>
<dbReference type="SUPFAM" id="SSF46689">
    <property type="entry name" value="Homeodomain-like"/>
    <property type="match status" value="2"/>
</dbReference>
<keyword evidence="7 8" id="KW-0539">Nucleus</keyword>
<dbReference type="InterPro" id="IPR000433">
    <property type="entry name" value="Znf_ZZ"/>
</dbReference>
<dbReference type="GO" id="GO:0006357">
    <property type="term" value="P:regulation of transcription by RNA polymerase II"/>
    <property type="evidence" value="ECO:0007669"/>
    <property type="project" value="InterPro"/>
</dbReference>
<comment type="caution">
    <text evidence="13">The sequence shown here is derived from an EMBL/GenBank/DDBJ whole genome shotgun (WGS) entry which is preliminary data.</text>
</comment>
<dbReference type="InterPro" id="IPR036388">
    <property type="entry name" value="WH-like_DNA-bd_sf"/>
</dbReference>
<dbReference type="AlphaFoldDB" id="A0A1D2MYD4"/>
<dbReference type="OMA" id="HMKEEYP"/>
<dbReference type="GO" id="GO:0070461">
    <property type="term" value="C:SAGA-type complex"/>
    <property type="evidence" value="ECO:0007669"/>
    <property type="project" value="TreeGrafter"/>
</dbReference>
<dbReference type="GO" id="GO:0008270">
    <property type="term" value="F:zinc ion binding"/>
    <property type="evidence" value="ECO:0007669"/>
    <property type="project" value="UniProtKB-KW"/>
</dbReference>
<evidence type="ECO:0000256" key="5">
    <source>
        <dbReference type="ARBA" id="ARBA00023015"/>
    </source>
</evidence>
<dbReference type="Pfam" id="PF00249">
    <property type="entry name" value="Myb_DNA-binding"/>
    <property type="match status" value="1"/>
</dbReference>
<dbReference type="PANTHER" id="PTHR12374">
    <property type="entry name" value="TRANSCRIPTIONAL ADAPTOR 2 ADA2 -RELATED"/>
    <property type="match status" value="1"/>
</dbReference>
<gene>
    <name evidence="13" type="ORF">Ocin01_08720</name>
</gene>
<dbReference type="Proteomes" id="UP000094527">
    <property type="component" value="Unassembled WGS sequence"/>
</dbReference>
<dbReference type="PIRSF" id="PIRSF025024">
    <property type="entry name" value="Transcriptional_adaptor_2"/>
    <property type="match status" value="1"/>
</dbReference>
<feature type="domain" description="SANT" evidence="12">
    <location>
        <begin position="105"/>
        <end position="157"/>
    </location>
</feature>
<protein>
    <recommendedName>
        <fullName evidence="8">Transcriptional adapter</fullName>
    </recommendedName>
</protein>
<evidence type="ECO:0000313" key="14">
    <source>
        <dbReference type="Proteomes" id="UP000094527"/>
    </source>
</evidence>